<dbReference type="AlphaFoldDB" id="A0A414PW47"/>
<organism evidence="1 2">
    <name type="scientific">Bacteroides stercoris</name>
    <dbReference type="NCBI Taxonomy" id="46506"/>
    <lineage>
        <taxon>Bacteria</taxon>
        <taxon>Pseudomonadati</taxon>
        <taxon>Bacteroidota</taxon>
        <taxon>Bacteroidia</taxon>
        <taxon>Bacteroidales</taxon>
        <taxon>Bacteroidaceae</taxon>
        <taxon>Bacteroides</taxon>
    </lineage>
</organism>
<dbReference type="Proteomes" id="UP000283762">
    <property type="component" value="Unassembled WGS sequence"/>
</dbReference>
<accession>A0A414PW47</accession>
<reference evidence="1 2" key="1">
    <citation type="submission" date="2018-08" db="EMBL/GenBank/DDBJ databases">
        <title>A genome reference for cultivated species of the human gut microbiota.</title>
        <authorList>
            <person name="Zou Y."/>
            <person name="Xue W."/>
            <person name="Luo G."/>
        </authorList>
    </citation>
    <scope>NUCLEOTIDE SEQUENCE [LARGE SCALE GENOMIC DNA]</scope>
    <source>
        <strain evidence="1 2">AM25-16</strain>
    </source>
</reference>
<dbReference type="RefSeq" id="WP_118207384.1">
    <property type="nucleotide sequence ID" value="NZ_CAXVLE010000050.1"/>
</dbReference>
<dbReference type="Gene3D" id="3.40.1350.10">
    <property type="match status" value="1"/>
</dbReference>
<evidence type="ECO:0000313" key="2">
    <source>
        <dbReference type="Proteomes" id="UP000283762"/>
    </source>
</evidence>
<sequence length="141" mass="16632">METKNKGFDTGIASEYLVLSMLYRLGVDAYMTLGNKKSVDIWIKNDDDFAIEIDVKSVREYDSIPVGNVEAKDNRYIVFVIYNKKFDFKDVPTLPEFYIVPSKYVVENRTKYDLKSGGERFNIFKKDIKDYINRWDLLKKR</sequence>
<proteinExistence type="predicted"/>
<gene>
    <name evidence="1" type="ORF">DW668_13065</name>
</gene>
<comment type="caution">
    <text evidence="1">The sequence shown here is derived from an EMBL/GenBank/DDBJ whole genome shotgun (WGS) entry which is preliminary data.</text>
</comment>
<dbReference type="GO" id="GO:0003676">
    <property type="term" value="F:nucleic acid binding"/>
    <property type="evidence" value="ECO:0007669"/>
    <property type="project" value="InterPro"/>
</dbReference>
<evidence type="ECO:0000313" key="1">
    <source>
        <dbReference type="EMBL" id="RHF72817.1"/>
    </source>
</evidence>
<protein>
    <recommendedName>
        <fullName evidence="3">PD(D/E)XK endonuclease domain-containing protein</fullName>
    </recommendedName>
</protein>
<name>A0A414PW47_BACSE</name>
<dbReference type="InterPro" id="IPR011856">
    <property type="entry name" value="tRNA_endonuc-like_dom_sf"/>
</dbReference>
<evidence type="ECO:0008006" key="3">
    <source>
        <dbReference type="Google" id="ProtNLM"/>
    </source>
</evidence>
<dbReference type="EMBL" id="QRHJ01000040">
    <property type="protein sequence ID" value="RHF72817.1"/>
    <property type="molecule type" value="Genomic_DNA"/>
</dbReference>